<feature type="transmembrane region" description="Helical" evidence="1">
    <location>
        <begin position="761"/>
        <end position="783"/>
    </location>
</feature>
<dbReference type="Proteomes" id="UP000002729">
    <property type="component" value="Unassembled WGS sequence"/>
</dbReference>
<dbReference type="SUPFAM" id="SSF53822">
    <property type="entry name" value="Periplasmic binding protein-like I"/>
    <property type="match status" value="1"/>
</dbReference>
<dbReference type="EMBL" id="GL833134">
    <property type="protein sequence ID" value="EGB06481.1"/>
    <property type="molecule type" value="Genomic_DNA"/>
</dbReference>
<keyword evidence="1" id="KW-0812">Transmembrane</keyword>
<feature type="transmembrane region" description="Helical" evidence="1">
    <location>
        <begin position="948"/>
        <end position="970"/>
    </location>
</feature>
<dbReference type="RefSeq" id="XP_009038667.1">
    <property type="nucleotide sequence ID" value="XM_009040419.1"/>
</dbReference>
<dbReference type="AlphaFoldDB" id="F0YE17"/>
<sequence>MRWGQLRWHAVALACAVARAAAAAVVIDGTTPTCPLKTGEVRQLDAAKNYTRIESAAPCVLYDTAAAAPPADVVELTVVQAGPSQCMPHLAGAKVAVDTLNALNDDKGLRWASRATPAEGRADYDAFHDNVTRAMLASDGFADAYGAPRYLIGSCNKGPFADAEKWAAEAAGVILMAQIGADSTYEEGLANLFGMHLSSYSYSVPVLQQMRRSGARKIAVVTSTHSNFFVTTCAFGKEYAVGNVTVASTRQDEADLELVYDVSFDPKADDDGDGVANRVDVDFLDGVATGVCDSGADVFMACVQTDEAKVLVAKWQALECVPDAVWLTCAGWGAATRGESDARNYAAGGSQVDVAMPYSDEFFGTIEALVDAGEAAFGYRFDYDYVSSYSCVYVLYRALRARYDNEAVDAAGLAAELADADGYAQLRANLARLEALETVFGPVGFDEMQRNAGRNPGAVQPLPAADGGFALRCVGPIEAAETQYVYPAPAALPCPLNSFANASGACFLCDNECTRRCPVGSTIHDPALVDGAGAASVASCTMCPAGYGIRGSTCQPCPSGSSSAAGSAVCDVRAHYYRWRDDAPELYRCPAHDDACRGQKAGGAGAGDALCASKATGPLCMLCEPKHHRVVSRRGRARCKRCDEWTGVADVYGYLVVFAGAALVAVISARRALAREIRTLTDQLRAKSRLHGFDRALPTLWTVARQAIYTITVMSQVRSIERLTLPKPYSNLIDVLTAFAIDVDKYLGPLACFEITYYDELLFWTLLPPAALAVAVLAAVAAGQMRGTARRMRGASIGDERALMLPDAPRVRRGDGRSPLRRVVVAWVIACIYLHSFICGVIYKVSVCARPHGNESKFLTHRGSRSFVRSDYGLACYTSTYRAYRLYAGLAFIAYATFPAVLALKLWVNRKSGRPDTYLAFMTSHLRPGAWALECVSKGEVFSQKQDVVFGVFCFLLTVYLFAGVAYNVWRADVRDLVDGLRENRLDRLALRRLYEGAEKAADDAMATLAREALENDSGRALIERGSVGTAAEQPALVADALNAYVKTLGGEALRDRVDAAALPEILHALAGGAFDGFRSALEAIVAAVEGSSLMGNCDPRTAVKPPFELLRLKNNLASEEKPFNLLAVLEFAPRDAEVPLVVEVQLLFDHLLPLFAHTHVLYSVYRARSFGSRNAASTSGVAGKREPPRRVVDIEALVDDSEDDDPVAVVVGGVDDAAAGDGVECGACGLFEQAVVDAPAHFPDTDEPRLQV</sequence>
<feature type="signal peptide" evidence="2">
    <location>
        <begin position="1"/>
        <end position="23"/>
    </location>
</feature>
<dbReference type="KEGG" id="aaf:AURANDRAFT_65472"/>
<keyword evidence="2" id="KW-0732">Signal</keyword>
<name>F0YE17_AURAN</name>
<evidence type="ECO:0000313" key="4">
    <source>
        <dbReference type="Proteomes" id="UP000002729"/>
    </source>
</evidence>
<proteinExistence type="predicted"/>
<dbReference type="OMA" id="NECTRRC"/>
<keyword evidence="1" id="KW-1133">Transmembrane helix</keyword>
<accession>F0YE17</accession>
<organism evidence="4">
    <name type="scientific">Aureococcus anophagefferens</name>
    <name type="common">Harmful bloom alga</name>
    <dbReference type="NCBI Taxonomy" id="44056"/>
    <lineage>
        <taxon>Eukaryota</taxon>
        <taxon>Sar</taxon>
        <taxon>Stramenopiles</taxon>
        <taxon>Ochrophyta</taxon>
        <taxon>Pelagophyceae</taxon>
        <taxon>Pelagomonadales</taxon>
        <taxon>Pelagomonadaceae</taxon>
        <taxon>Aureococcus</taxon>
    </lineage>
</organism>
<reference evidence="3 4" key="1">
    <citation type="journal article" date="2011" name="Proc. Natl. Acad. Sci. U.S.A.">
        <title>Niche of harmful alga Aureococcus anophagefferens revealed through ecogenomics.</title>
        <authorList>
            <person name="Gobler C.J."/>
            <person name="Berry D.L."/>
            <person name="Dyhrman S.T."/>
            <person name="Wilhelm S.W."/>
            <person name="Salamov A."/>
            <person name="Lobanov A.V."/>
            <person name="Zhang Y."/>
            <person name="Collier J.L."/>
            <person name="Wurch L.L."/>
            <person name="Kustka A.B."/>
            <person name="Dill B.D."/>
            <person name="Shah M."/>
            <person name="VerBerkmoes N.C."/>
            <person name="Kuo A."/>
            <person name="Terry A."/>
            <person name="Pangilinan J."/>
            <person name="Lindquist E.A."/>
            <person name="Lucas S."/>
            <person name="Paulsen I.T."/>
            <person name="Hattenrath-Lehmann T.K."/>
            <person name="Talmage S.C."/>
            <person name="Walker E.A."/>
            <person name="Koch F."/>
            <person name="Burson A.M."/>
            <person name="Marcoval M.A."/>
            <person name="Tang Y.Z."/>
            <person name="Lecleir G.R."/>
            <person name="Coyne K.J."/>
            <person name="Berg G.M."/>
            <person name="Bertrand E.M."/>
            <person name="Saito M.A."/>
            <person name="Gladyshev V.N."/>
            <person name="Grigoriev I.V."/>
        </authorList>
    </citation>
    <scope>NUCLEOTIDE SEQUENCE [LARGE SCALE GENOMIC DNA]</scope>
    <source>
        <strain evidence="4">CCMP 1984</strain>
    </source>
</reference>
<keyword evidence="4" id="KW-1185">Reference proteome</keyword>
<feature type="transmembrane region" description="Helical" evidence="1">
    <location>
        <begin position="887"/>
        <end position="908"/>
    </location>
</feature>
<feature type="chain" id="PRO_5003260963" description="Tyrosine-protein kinase ephrin type A/B receptor-like domain-containing protein" evidence="2">
    <location>
        <begin position="24"/>
        <end position="1253"/>
    </location>
</feature>
<protein>
    <recommendedName>
        <fullName evidence="5">Tyrosine-protein kinase ephrin type A/B receptor-like domain-containing protein</fullName>
    </recommendedName>
</protein>
<evidence type="ECO:0000313" key="3">
    <source>
        <dbReference type="EMBL" id="EGB06481.1"/>
    </source>
</evidence>
<dbReference type="PANTHER" id="PTHR11319">
    <property type="entry name" value="G PROTEIN-COUPLED RECEPTOR-RELATED"/>
    <property type="match status" value="1"/>
</dbReference>
<keyword evidence="1" id="KW-0472">Membrane</keyword>
<evidence type="ECO:0000256" key="2">
    <source>
        <dbReference type="SAM" id="SignalP"/>
    </source>
</evidence>
<evidence type="ECO:0000256" key="1">
    <source>
        <dbReference type="SAM" id="Phobius"/>
    </source>
</evidence>
<feature type="transmembrane region" description="Helical" evidence="1">
    <location>
        <begin position="823"/>
        <end position="843"/>
    </location>
</feature>
<dbReference type="GeneID" id="20225349"/>
<dbReference type="PANTHER" id="PTHR11319:SF35">
    <property type="entry name" value="OUTER MEMBRANE PROTEIN PMPC-RELATED"/>
    <property type="match status" value="1"/>
</dbReference>
<dbReference type="OrthoDB" id="40097at2759"/>
<dbReference type="InParanoid" id="F0YE17"/>
<dbReference type="InterPro" id="IPR028082">
    <property type="entry name" value="Peripla_BP_I"/>
</dbReference>
<evidence type="ECO:0008006" key="5">
    <source>
        <dbReference type="Google" id="ProtNLM"/>
    </source>
</evidence>
<dbReference type="Gene3D" id="3.40.50.2300">
    <property type="match status" value="2"/>
</dbReference>
<gene>
    <name evidence="3" type="ORF">AURANDRAFT_65472</name>
</gene>